<dbReference type="Gene3D" id="3.30.70.2650">
    <property type="match status" value="1"/>
</dbReference>
<protein>
    <recommendedName>
        <fullName evidence="1">Transcriptional repressor PaaX-like central Cas2-like domain-containing protein</fullName>
    </recommendedName>
</protein>
<dbReference type="InterPro" id="IPR048846">
    <property type="entry name" value="PaaX-like_central"/>
</dbReference>
<evidence type="ECO:0000313" key="2">
    <source>
        <dbReference type="EMBL" id="OGL79882.1"/>
    </source>
</evidence>
<dbReference type="SUPFAM" id="SSF143430">
    <property type="entry name" value="TTP0101/SSO1404-like"/>
    <property type="match status" value="1"/>
</dbReference>
<dbReference type="AlphaFoldDB" id="A0A1F7UNN4"/>
<dbReference type="Pfam" id="PF20803">
    <property type="entry name" value="PaaX_M"/>
    <property type="match status" value="1"/>
</dbReference>
<reference evidence="2 3" key="1">
    <citation type="journal article" date="2016" name="Nat. Commun.">
        <title>Thousands of microbial genomes shed light on interconnected biogeochemical processes in an aquifer system.</title>
        <authorList>
            <person name="Anantharaman K."/>
            <person name="Brown C.T."/>
            <person name="Hug L.A."/>
            <person name="Sharon I."/>
            <person name="Castelle C.J."/>
            <person name="Probst A.J."/>
            <person name="Thomas B.C."/>
            <person name="Singh A."/>
            <person name="Wilkins M.J."/>
            <person name="Karaoz U."/>
            <person name="Brodie E.L."/>
            <person name="Williams K.H."/>
            <person name="Hubbard S.S."/>
            <person name="Banfield J.F."/>
        </authorList>
    </citation>
    <scope>NUCLEOTIDE SEQUENCE [LARGE SCALE GENOMIC DNA]</scope>
</reference>
<comment type="caution">
    <text evidence="2">The sequence shown here is derived from an EMBL/GenBank/DDBJ whole genome shotgun (WGS) entry which is preliminary data.</text>
</comment>
<accession>A0A1F7UNN4</accession>
<feature type="domain" description="Transcriptional repressor PaaX-like central Cas2-like" evidence="1">
    <location>
        <begin position="100"/>
        <end position="174"/>
    </location>
</feature>
<dbReference type="EMBL" id="MGEJ01000022">
    <property type="protein sequence ID" value="OGL79882.1"/>
    <property type="molecule type" value="Genomic_DNA"/>
</dbReference>
<proteinExistence type="predicted"/>
<organism evidence="2 3">
    <name type="scientific">Candidatus Uhrbacteria bacterium RIFCSPLOWO2_01_FULL_47_24</name>
    <dbReference type="NCBI Taxonomy" id="1802401"/>
    <lineage>
        <taxon>Bacteria</taxon>
        <taxon>Candidatus Uhriibacteriota</taxon>
    </lineage>
</organism>
<sequence>MIRRKRYKRELTKLILETLAESAIVITLAGFVGPGAPKMLARFAKYKIWYVRTRLKSLHRLKLIELKEDHEGRIIAKLAPKGKAALERDELWNMQLEKPARWDGVWRIAAFDVPTVKKVSREFLRQHLKALGFRPIQKSVFVCPYPCDKELERICKFYEIDGHVSLLLAQSLGQYERVMRHYFDL</sequence>
<gene>
    <name evidence="2" type="ORF">A3B21_00630</name>
</gene>
<evidence type="ECO:0000313" key="3">
    <source>
        <dbReference type="Proteomes" id="UP000176897"/>
    </source>
</evidence>
<dbReference type="Proteomes" id="UP000176897">
    <property type="component" value="Unassembled WGS sequence"/>
</dbReference>
<dbReference type="STRING" id="1802401.A3B21_00630"/>
<name>A0A1F7UNN4_9BACT</name>
<evidence type="ECO:0000259" key="1">
    <source>
        <dbReference type="Pfam" id="PF20803"/>
    </source>
</evidence>